<dbReference type="Proteomes" id="UP000325787">
    <property type="component" value="Chromosome"/>
</dbReference>
<evidence type="ECO:0000256" key="1">
    <source>
        <dbReference type="SAM" id="MobiDB-lite"/>
    </source>
</evidence>
<gene>
    <name evidence="2" type="ORF">EKG83_42965</name>
</gene>
<organism evidence="2 3">
    <name type="scientific">Saccharothrix syringae</name>
    <name type="common">Nocardiopsis syringae</name>
    <dbReference type="NCBI Taxonomy" id="103733"/>
    <lineage>
        <taxon>Bacteria</taxon>
        <taxon>Bacillati</taxon>
        <taxon>Actinomycetota</taxon>
        <taxon>Actinomycetes</taxon>
        <taxon>Pseudonocardiales</taxon>
        <taxon>Pseudonocardiaceae</taxon>
        <taxon>Saccharothrix</taxon>
    </lineage>
</organism>
<accession>A0A5Q0HBH9</accession>
<evidence type="ECO:0000313" key="3">
    <source>
        <dbReference type="Proteomes" id="UP000325787"/>
    </source>
</evidence>
<feature type="region of interest" description="Disordered" evidence="1">
    <location>
        <begin position="127"/>
        <end position="151"/>
    </location>
</feature>
<dbReference type="RefSeq" id="WP_033429036.1">
    <property type="nucleotide sequence ID" value="NZ_CP034550.1"/>
</dbReference>
<feature type="region of interest" description="Disordered" evidence="1">
    <location>
        <begin position="68"/>
        <end position="97"/>
    </location>
</feature>
<reference evidence="3" key="1">
    <citation type="journal article" date="2021" name="Curr. Microbiol.">
        <title>Complete genome of nocamycin-producing strain Saccharothrix syringae NRRL B-16468 reveals the biosynthetic potential for secondary metabolites.</title>
        <authorList>
            <person name="Mo X."/>
            <person name="Yang S."/>
        </authorList>
    </citation>
    <scope>NUCLEOTIDE SEQUENCE [LARGE SCALE GENOMIC DNA]</scope>
    <source>
        <strain evidence="3">ATCC 51364 / DSM 43886 / JCM 6844 / KCTC 9398 / NBRC 14523 / NRRL B-16468 / INA 2240</strain>
    </source>
</reference>
<dbReference type="OrthoDB" id="3404418at2"/>
<name>A0A5Q0HBH9_SACSY</name>
<sequence>MLWNFTTPGTITVWGTVYAPGAALADRSDANIGGAVVRSLVHGGTVGGSGGEIHYAPFEDAVTCGSTTTTTTDGLTAPTTTSVGQGPVERPDELAGTGARVGGPVLLGGALVVAGAALPALARHPRPFPRPGDVPGRRGRAFGRNRGTRWP</sequence>
<protein>
    <submittedName>
        <fullName evidence="2">Uncharacterized protein</fullName>
    </submittedName>
</protein>
<proteinExistence type="predicted"/>
<dbReference type="AlphaFoldDB" id="A0A5Q0HBH9"/>
<dbReference type="KEGG" id="ssyi:EKG83_42965"/>
<feature type="compositionally biased region" description="Basic residues" evidence="1">
    <location>
        <begin position="137"/>
        <end position="151"/>
    </location>
</feature>
<dbReference type="EMBL" id="CP034550">
    <property type="protein sequence ID" value="QFZ23305.1"/>
    <property type="molecule type" value="Genomic_DNA"/>
</dbReference>
<keyword evidence="3" id="KW-1185">Reference proteome</keyword>
<feature type="compositionally biased region" description="Low complexity" evidence="1">
    <location>
        <begin position="68"/>
        <end position="81"/>
    </location>
</feature>
<evidence type="ECO:0000313" key="2">
    <source>
        <dbReference type="EMBL" id="QFZ23305.1"/>
    </source>
</evidence>